<dbReference type="InParanoid" id="E2ACS0"/>
<sequence length="239" mass="26849">MMGLGNFRWRLVIVLIIGLLLWQTSKIWLAFLEGDAAASVQEIQAVTPLSQKDDPTRQRVHVAVYYEALCPDSRSFVMKQLGPTYRRLSADIEVELVPYGKAATEKKNGGYQFTCQHGPIECQANIIHACTIDVIKDPSIQLQFITCMIENNIDPVGIMNKCAERISVDLESIKKCSNNEKGKELLANYGKMTNSLVPGISFIPTITLDRSSDYQVRILKNLLKEVCLHFKITPKECLS</sequence>
<proteinExistence type="inferred from homology"/>
<keyword evidence="2" id="KW-0325">Glycoprotein</keyword>
<name>E2ACS0_CAMFO</name>
<dbReference type="AlphaFoldDB" id="E2ACS0"/>
<dbReference type="GO" id="GO:0016671">
    <property type="term" value="F:oxidoreductase activity, acting on a sulfur group of donors, disulfide as acceptor"/>
    <property type="evidence" value="ECO:0007669"/>
    <property type="project" value="InterPro"/>
</dbReference>
<dbReference type="Proteomes" id="UP000000311">
    <property type="component" value="Unassembled WGS sequence"/>
</dbReference>
<evidence type="ECO:0000313" key="3">
    <source>
        <dbReference type="EMBL" id="EFN68814.1"/>
    </source>
</evidence>
<dbReference type="OrthoDB" id="958254at2759"/>
<organism evidence="4">
    <name type="scientific">Camponotus floridanus</name>
    <name type="common">Florida carpenter ant</name>
    <dbReference type="NCBI Taxonomy" id="104421"/>
    <lineage>
        <taxon>Eukaryota</taxon>
        <taxon>Metazoa</taxon>
        <taxon>Ecdysozoa</taxon>
        <taxon>Arthropoda</taxon>
        <taxon>Hexapoda</taxon>
        <taxon>Insecta</taxon>
        <taxon>Pterygota</taxon>
        <taxon>Neoptera</taxon>
        <taxon>Endopterygota</taxon>
        <taxon>Hymenoptera</taxon>
        <taxon>Apocrita</taxon>
        <taxon>Aculeata</taxon>
        <taxon>Formicoidea</taxon>
        <taxon>Formicidae</taxon>
        <taxon>Formicinae</taxon>
        <taxon>Camponotus</taxon>
    </lineage>
</organism>
<evidence type="ECO:0000256" key="1">
    <source>
        <dbReference type="ARBA" id="ARBA00005679"/>
    </source>
</evidence>
<dbReference type="PANTHER" id="PTHR13234:SF71">
    <property type="entry name" value="GAMMA-INTERFERON-INDUCIBLE LYSOSOMAL THIOL REDUCTASE-LIKE PROTEIN"/>
    <property type="match status" value="1"/>
</dbReference>
<evidence type="ECO:0000256" key="2">
    <source>
        <dbReference type="ARBA" id="ARBA00023180"/>
    </source>
</evidence>
<dbReference type="OMA" id="SHKEVCF"/>
<dbReference type="FunCoup" id="E2ACS0">
    <property type="interactions" value="26"/>
</dbReference>
<accession>E2ACS0</accession>
<dbReference type="Pfam" id="PF03227">
    <property type="entry name" value="GILT"/>
    <property type="match status" value="1"/>
</dbReference>
<comment type="similarity">
    <text evidence="1">Belongs to the GILT family.</text>
</comment>
<dbReference type="PANTHER" id="PTHR13234">
    <property type="entry name" value="GAMMA-INTERFERON INDUCIBLE LYSOSOMAL THIOL REDUCTASE GILT"/>
    <property type="match status" value="1"/>
</dbReference>
<reference evidence="3 4" key="1">
    <citation type="journal article" date="2010" name="Science">
        <title>Genomic comparison of the ants Camponotus floridanus and Harpegnathos saltator.</title>
        <authorList>
            <person name="Bonasio R."/>
            <person name="Zhang G."/>
            <person name="Ye C."/>
            <person name="Mutti N.S."/>
            <person name="Fang X."/>
            <person name="Qin N."/>
            <person name="Donahue G."/>
            <person name="Yang P."/>
            <person name="Li Q."/>
            <person name="Li C."/>
            <person name="Zhang P."/>
            <person name="Huang Z."/>
            <person name="Berger S.L."/>
            <person name="Reinberg D."/>
            <person name="Wang J."/>
            <person name="Liebig J."/>
        </authorList>
    </citation>
    <scope>NUCLEOTIDE SEQUENCE [LARGE SCALE GENOMIC DNA]</scope>
    <source>
        <strain evidence="4">C129</strain>
    </source>
</reference>
<dbReference type="EMBL" id="GL438568">
    <property type="protein sequence ID" value="EFN68814.1"/>
    <property type="molecule type" value="Genomic_DNA"/>
</dbReference>
<dbReference type="KEGG" id="cfo:105250946"/>
<dbReference type="STRING" id="104421.E2ACS0"/>
<keyword evidence="4" id="KW-1185">Reference proteome</keyword>
<protein>
    <submittedName>
        <fullName evidence="3">GILT-like protein C02D5.2</fullName>
    </submittedName>
</protein>
<gene>
    <name evidence="3" type="ORF">EAG_15894</name>
</gene>
<dbReference type="InterPro" id="IPR004911">
    <property type="entry name" value="Interferon-induced_GILT"/>
</dbReference>
<evidence type="ECO:0000313" key="4">
    <source>
        <dbReference type="Proteomes" id="UP000000311"/>
    </source>
</evidence>